<protein>
    <submittedName>
        <fullName evidence="1">Uncharacterized protein</fullName>
    </submittedName>
</protein>
<sequence>MTEKLQNIGFDMGPMEFDTYLYPKEYLVNRIEWYISQADESDKIANSSDKKKALPFFRHFNDILRKEYHEYSLKRVQTIFSKRSKDEQIMAEYEYYLWVRDVVENQTHRTTLDNLHSRTFDYRNYRIYRDI</sequence>
<reference evidence="1 2" key="1">
    <citation type="submission" date="2023-06" db="EMBL/GenBank/DDBJ databases">
        <title>Draft Genome Sequences of lactic acid bacteria strains isolated from fermented milk products.</title>
        <authorList>
            <person name="Elcheninov A.G."/>
            <person name="Klyukina A."/>
            <person name="Zayulina K.S."/>
            <person name="Gavirova L.A."/>
            <person name="Shcherbakova P.A."/>
            <person name="Shestakov A.I."/>
            <person name="Kublanov I.V."/>
            <person name="Kochetkova T.V."/>
        </authorList>
    </citation>
    <scope>NUCLEOTIDE SEQUENCE [LARGE SCALE GENOMIC DNA]</scope>
    <source>
        <strain evidence="1 2">TOM.81</strain>
    </source>
</reference>
<dbReference type="GeneID" id="97231015"/>
<dbReference type="RefSeq" id="WP_114667536.1">
    <property type="nucleotide sequence ID" value="NZ_BMBR01000003.1"/>
</dbReference>
<organism evidence="1 2">
    <name type="scientific">Leuconostoc falkenbergense</name>
    <dbReference type="NCBI Taxonomy" id="2766470"/>
    <lineage>
        <taxon>Bacteria</taxon>
        <taxon>Bacillati</taxon>
        <taxon>Bacillota</taxon>
        <taxon>Bacilli</taxon>
        <taxon>Lactobacillales</taxon>
        <taxon>Lactobacillaceae</taxon>
        <taxon>Leuconostoc</taxon>
    </lineage>
</organism>
<dbReference type="EMBL" id="JAUCAQ010000012">
    <property type="protein sequence ID" value="MDM7646624.1"/>
    <property type="molecule type" value="Genomic_DNA"/>
</dbReference>
<gene>
    <name evidence="1" type="ORF">QUE93_06300</name>
</gene>
<evidence type="ECO:0000313" key="2">
    <source>
        <dbReference type="Proteomes" id="UP001242903"/>
    </source>
</evidence>
<accession>A0ABT7RZ82</accession>
<proteinExistence type="predicted"/>
<evidence type="ECO:0000313" key="1">
    <source>
        <dbReference type="EMBL" id="MDM7646624.1"/>
    </source>
</evidence>
<dbReference type="Proteomes" id="UP001242903">
    <property type="component" value="Unassembled WGS sequence"/>
</dbReference>
<name>A0ABT7RZ82_9LACO</name>
<keyword evidence="2" id="KW-1185">Reference proteome</keyword>
<comment type="caution">
    <text evidence="1">The sequence shown here is derived from an EMBL/GenBank/DDBJ whole genome shotgun (WGS) entry which is preliminary data.</text>
</comment>